<dbReference type="GeneID" id="30410958"/>
<accession>A0A1D3KZJ9</accession>
<dbReference type="AlphaFoldDB" id="A0A1D3KZJ9"/>
<evidence type="ECO:0000313" key="2">
    <source>
        <dbReference type="Proteomes" id="UP000094707"/>
    </source>
</evidence>
<sequence>MKAEDYCKKCPECGSVDKNIDIVKVPKKTEGIPEDVLKKAQESGKLTIIRCSNCRHIFEYAKDSKMDVEFKKICIQ</sequence>
<evidence type="ECO:0000313" key="1">
    <source>
        <dbReference type="EMBL" id="SCG84680.1"/>
    </source>
</evidence>
<organism evidence="1 2">
    <name type="scientific">Methanobacterium congolense</name>
    <dbReference type="NCBI Taxonomy" id="118062"/>
    <lineage>
        <taxon>Archaea</taxon>
        <taxon>Methanobacteriati</taxon>
        <taxon>Methanobacteriota</taxon>
        <taxon>Methanomada group</taxon>
        <taxon>Methanobacteria</taxon>
        <taxon>Methanobacteriales</taxon>
        <taxon>Methanobacteriaceae</taxon>
        <taxon>Methanobacterium</taxon>
    </lineage>
</organism>
<dbReference type="KEGG" id="mcub:MCBB_0092"/>
<dbReference type="OrthoDB" id="280204at2157"/>
<proteinExistence type="predicted"/>
<keyword evidence="2" id="KW-1185">Reference proteome</keyword>
<reference evidence="1 2" key="1">
    <citation type="submission" date="2016-08" db="EMBL/GenBank/DDBJ databases">
        <authorList>
            <person name="Seilhamer J.J."/>
        </authorList>
    </citation>
    <scope>NUCLEOTIDE SEQUENCE [LARGE SCALE GENOMIC DNA]</scope>
    <source>
        <strain evidence="1">Buetzberg</strain>
    </source>
</reference>
<protein>
    <submittedName>
        <fullName evidence="1">Uncharacterized protein</fullName>
    </submittedName>
</protein>
<dbReference type="EMBL" id="LT607756">
    <property type="protein sequence ID" value="SCG84680.1"/>
    <property type="molecule type" value="Genomic_DNA"/>
</dbReference>
<dbReference type="PATRIC" id="fig|129848.4.peg.97"/>
<name>A0A1D3KZJ9_9EURY</name>
<dbReference type="Proteomes" id="UP000094707">
    <property type="component" value="Chromosome I"/>
</dbReference>
<dbReference type="RefSeq" id="WP_071905762.1">
    <property type="nucleotide sequence ID" value="NZ_LT607756.1"/>
</dbReference>
<gene>
    <name evidence="1" type="ORF">MCBB_0092</name>
</gene>